<name>K9UPW6_CHAP6</name>
<evidence type="ECO:0000313" key="1">
    <source>
        <dbReference type="EMBL" id="AFY97127.1"/>
    </source>
</evidence>
<geneLocation type="plasmid" evidence="1 2">
    <name>pCHA6605.01</name>
</geneLocation>
<keyword evidence="1" id="KW-0614">Plasmid</keyword>
<protein>
    <recommendedName>
        <fullName evidence="3">Transposase</fullName>
    </recommendedName>
</protein>
<dbReference type="PATRIC" id="fig|1173020.3.peg.7224"/>
<accession>K9UPW6</accession>
<dbReference type="eggNOG" id="COG0675">
    <property type="taxonomic scope" value="Bacteria"/>
</dbReference>
<sequence length="504" mass="57422">MPRAKTPSFITEVALVVSSKEDAELLSRFQAGRQLYNALLNEAMVRVNLVRNSPAFEQAKKIAKGKARNDAFQLAKTQQRYSEFELMSFATQAASSAKWIAQKVDSATQQKLATRAFQASEKVLFGRAKNVRFKVPNRFNSMEGKSNKQGIRWSENQLVWGKLRAYPIIDESNLVLMHGLTSIIKYVRILKRDLNGKRRWFAQLICEGLPYQKPANFINNGIIGIDLNVSNVAYVADNNAGLLPFADKVPVIKKQVSKIQQAMQRSQRLANPDNYESDFPAKRGRKVVIKKGKNKKGVRSWNKTKNYQRLAVKKRELERRRAAYVKSKNREIANDILRNGNNINAENVSIKGWQKRYGKAISAKSPGLFQSELKRKAESAGGSFTKFSTRKTALSQTHLTGERVKKSLSERVHYDQTGIVMQRDLFSAYLARYVDDDELTLRDAQTEYLRLEPVLLAAWQRSKINCERVVFDKSRLGHPPLEQFANHDKRHSQIGELCSDRKAV</sequence>
<keyword evidence="2" id="KW-1185">Reference proteome</keyword>
<dbReference type="KEGG" id="cmp:Cha6605_6302"/>
<dbReference type="AlphaFoldDB" id="K9UPW6"/>
<evidence type="ECO:0008006" key="3">
    <source>
        <dbReference type="Google" id="ProtNLM"/>
    </source>
</evidence>
<dbReference type="HOGENOM" id="CLU_036380_0_0_3"/>
<organism evidence="1 2">
    <name type="scientific">Chamaesiphon minutus (strain ATCC 27169 / PCC 6605)</name>
    <dbReference type="NCBI Taxonomy" id="1173020"/>
    <lineage>
        <taxon>Bacteria</taxon>
        <taxon>Bacillati</taxon>
        <taxon>Cyanobacteriota</taxon>
        <taxon>Cyanophyceae</taxon>
        <taxon>Gomontiellales</taxon>
        <taxon>Chamaesiphonaceae</taxon>
        <taxon>Chamaesiphon</taxon>
    </lineage>
</organism>
<dbReference type="OrthoDB" id="442687at2"/>
<dbReference type="EMBL" id="CP003601">
    <property type="protein sequence ID" value="AFY97127.1"/>
    <property type="molecule type" value="Genomic_DNA"/>
</dbReference>
<reference evidence="1 2" key="1">
    <citation type="submission" date="2012-05" db="EMBL/GenBank/DDBJ databases">
        <title>Noncontiguous Finished plasmid 1 of genome of Chamaesiphon sp. PCC 6605.</title>
        <authorList>
            <consortium name="US DOE Joint Genome Institute"/>
            <person name="Gugger M."/>
            <person name="Coursin T."/>
            <person name="Rippka R."/>
            <person name="Tandeau De Marsac N."/>
            <person name="Huntemann M."/>
            <person name="Wei C.-L."/>
            <person name="Han J."/>
            <person name="Detter J.C."/>
            <person name="Han C."/>
            <person name="Tapia R."/>
            <person name="Chen A."/>
            <person name="Kyrpides N."/>
            <person name="Mavromatis K."/>
            <person name="Markowitz V."/>
            <person name="Szeto E."/>
            <person name="Ivanova N."/>
            <person name="Pagani I."/>
            <person name="Pati A."/>
            <person name="Goodwin L."/>
            <person name="Nordberg H.P."/>
            <person name="Cantor M.N."/>
            <person name="Hua S.X."/>
            <person name="Woyke T."/>
            <person name="Kerfeld C.A."/>
        </authorList>
    </citation>
    <scope>NUCLEOTIDE SEQUENCE [LARGE SCALE GENOMIC DNA]</scope>
    <source>
        <strain evidence="2">ATCC 27169 / PCC 6605</strain>
        <plasmid evidence="2">Plasmid pCHA6605.01</plasmid>
    </source>
</reference>
<gene>
    <name evidence="1" type="ORF">Cha6605_6302</name>
</gene>
<dbReference type="RefSeq" id="WP_015329011.1">
    <property type="nucleotide sequence ID" value="NC_020053.1"/>
</dbReference>
<dbReference type="Proteomes" id="UP000010366">
    <property type="component" value="Plasmid pCHA6605.01"/>
</dbReference>
<proteinExistence type="predicted"/>
<evidence type="ECO:0000313" key="2">
    <source>
        <dbReference type="Proteomes" id="UP000010366"/>
    </source>
</evidence>